<dbReference type="Proteomes" id="UP000634136">
    <property type="component" value="Unassembled WGS sequence"/>
</dbReference>
<accession>A0A834WPG8</accession>
<name>A0A834WPG8_9FABA</name>
<evidence type="ECO:0000313" key="2">
    <source>
        <dbReference type="Proteomes" id="UP000634136"/>
    </source>
</evidence>
<comment type="caution">
    <text evidence="1">The sequence shown here is derived from an EMBL/GenBank/DDBJ whole genome shotgun (WGS) entry which is preliminary data.</text>
</comment>
<proteinExistence type="predicted"/>
<dbReference type="EMBL" id="JAAIUW010000006">
    <property type="protein sequence ID" value="KAF7826806.1"/>
    <property type="molecule type" value="Genomic_DNA"/>
</dbReference>
<reference evidence="1" key="1">
    <citation type="submission" date="2020-09" db="EMBL/GenBank/DDBJ databases">
        <title>Genome-Enabled Discovery of Anthraquinone Biosynthesis in Senna tora.</title>
        <authorList>
            <person name="Kang S.-H."/>
            <person name="Pandey R.P."/>
            <person name="Lee C.-M."/>
            <person name="Sim J.-S."/>
            <person name="Jeong J.-T."/>
            <person name="Choi B.-S."/>
            <person name="Jung M."/>
            <person name="Ginzburg D."/>
            <person name="Zhao K."/>
            <person name="Won S.Y."/>
            <person name="Oh T.-J."/>
            <person name="Yu Y."/>
            <person name="Kim N.-H."/>
            <person name="Lee O.R."/>
            <person name="Lee T.-H."/>
            <person name="Bashyal P."/>
            <person name="Kim T.-S."/>
            <person name="Lee W.-H."/>
            <person name="Kawkins C."/>
            <person name="Kim C.-K."/>
            <person name="Kim J.S."/>
            <person name="Ahn B.O."/>
            <person name="Rhee S.Y."/>
            <person name="Sohng J.K."/>
        </authorList>
    </citation>
    <scope>NUCLEOTIDE SEQUENCE</scope>
    <source>
        <tissue evidence="1">Leaf</tissue>
    </source>
</reference>
<gene>
    <name evidence="1" type="ORF">G2W53_017970</name>
</gene>
<sequence>MGNEMPQPPCIDSIKIRNEMPNLHAYIAFSLSLKSAEAPTFIHIDRIESFLEGFRVSGAEDPTFILIDRIELFLEGFGCRRPDPFSMIGLSHSLKVSCVGDLTFILIGVGDPTFIPIGRIKSFLEGFGSRPGDSTFIPIDGIEPFFEGFEHRIPDLRSH</sequence>
<evidence type="ECO:0000313" key="1">
    <source>
        <dbReference type="EMBL" id="KAF7826806.1"/>
    </source>
</evidence>
<organism evidence="1 2">
    <name type="scientific">Senna tora</name>
    <dbReference type="NCBI Taxonomy" id="362788"/>
    <lineage>
        <taxon>Eukaryota</taxon>
        <taxon>Viridiplantae</taxon>
        <taxon>Streptophyta</taxon>
        <taxon>Embryophyta</taxon>
        <taxon>Tracheophyta</taxon>
        <taxon>Spermatophyta</taxon>
        <taxon>Magnoliopsida</taxon>
        <taxon>eudicotyledons</taxon>
        <taxon>Gunneridae</taxon>
        <taxon>Pentapetalae</taxon>
        <taxon>rosids</taxon>
        <taxon>fabids</taxon>
        <taxon>Fabales</taxon>
        <taxon>Fabaceae</taxon>
        <taxon>Caesalpinioideae</taxon>
        <taxon>Cassia clade</taxon>
        <taxon>Senna</taxon>
    </lineage>
</organism>
<keyword evidence="2" id="KW-1185">Reference proteome</keyword>
<dbReference type="AlphaFoldDB" id="A0A834WPG8"/>
<protein>
    <submittedName>
        <fullName evidence="1">Uncharacterized protein</fullName>
    </submittedName>
</protein>